<gene>
    <name evidence="1" type="ORF">C8D95_10355</name>
</gene>
<reference evidence="1 2" key="1">
    <citation type="submission" date="2018-05" db="EMBL/GenBank/DDBJ databases">
        <title>Genomic Encyclopedia of Type Strains, Phase IV (KMG-IV): sequencing the most valuable type-strain genomes for metagenomic binning, comparative biology and taxonomic classification.</title>
        <authorList>
            <person name="Goeker M."/>
        </authorList>
    </citation>
    <scope>NUCLEOTIDE SEQUENCE [LARGE SCALE GENOMIC DNA]</scope>
    <source>
        <strain evidence="1 2">DSM 103371</strain>
    </source>
</reference>
<keyword evidence="2" id="KW-1185">Reference proteome</keyword>
<dbReference type="AlphaFoldDB" id="A0A316G7C9"/>
<proteinExistence type="predicted"/>
<evidence type="ECO:0000313" key="1">
    <source>
        <dbReference type="EMBL" id="PWK56824.1"/>
    </source>
</evidence>
<dbReference type="RefSeq" id="WP_164721622.1">
    <property type="nucleotide sequence ID" value="NZ_CP034588.1"/>
</dbReference>
<sequence length="50" mass="6028">MNANRLINMAINMVFRHGMRWLNKGQKVDPRVKKTQQTMKAMRKINRLMK</sequence>
<evidence type="ECO:0000313" key="2">
    <source>
        <dbReference type="Proteomes" id="UP000245390"/>
    </source>
</evidence>
<comment type="caution">
    <text evidence="1">The sequence shown here is derived from an EMBL/GenBank/DDBJ whole genome shotgun (WGS) entry which is preliminary data.</text>
</comment>
<protein>
    <submittedName>
        <fullName evidence="1">Uncharacterized protein</fullName>
    </submittedName>
</protein>
<accession>A0A316G7C9</accession>
<dbReference type="EMBL" id="QGGV01000003">
    <property type="protein sequence ID" value="PWK56824.1"/>
    <property type="molecule type" value="Genomic_DNA"/>
</dbReference>
<name>A0A316G7C9_9RHOB</name>
<organism evidence="1 2">
    <name type="scientific">Silicimonas algicola</name>
    <dbReference type="NCBI Taxonomy" id="1826607"/>
    <lineage>
        <taxon>Bacteria</taxon>
        <taxon>Pseudomonadati</taxon>
        <taxon>Pseudomonadota</taxon>
        <taxon>Alphaproteobacteria</taxon>
        <taxon>Rhodobacterales</taxon>
        <taxon>Paracoccaceae</taxon>
    </lineage>
</organism>
<dbReference type="Proteomes" id="UP000245390">
    <property type="component" value="Unassembled WGS sequence"/>
</dbReference>